<reference evidence="4" key="2">
    <citation type="submission" date="2014-06" db="EMBL/GenBank/DDBJ databases">
        <authorList>
            <person name="Berkman P.J."/>
        </authorList>
    </citation>
    <scope>NUCLEOTIDE SEQUENCE [LARGE SCALE GENOMIC DNA]</scope>
</reference>
<dbReference type="InterPro" id="IPR036291">
    <property type="entry name" value="NAD(P)-bd_dom_sf"/>
</dbReference>
<proteinExistence type="inferred from homology"/>
<evidence type="ECO:0008006" key="5">
    <source>
        <dbReference type="Google" id="ProtNLM"/>
    </source>
</evidence>
<organism evidence="2 4">
    <name type="scientific">Sporisorium scitamineum</name>
    <dbReference type="NCBI Taxonomy" id="49012"/>
    <lineage>
        <taxon>Eukaryota</taxon>
        <taxon>Fungi</taxon>
        <taxon>Dikarya</taxon>
        <taxon>Basidiomycota</taxon>
        <taxon>Ustilaginomycotina</taxon>
        <taxon>Ustilaginomycetes</taxon>
        <taxon>Ustilaginales</taxon>
        <taxon>Ustilaginaceae</taxon>
        <taxon>Sporisorium</taxon>
    </lineage>
</organism>
<comment type="similarity">
    <text evidence="1">Belongs to the ornithine cyclodeaminase/mu-crystallin family.</text>
</comment>
<gene>
    <name evidence="2" type="primary">SSCI20820.1</name>
    <name evidence="3" type="ORF">SPSC_04980</name>
</gene>
<keyword evidence="4" id="KW-1185">Reference proteome</keyword>
<evidence type="ECO:0000256" key="1">
    <source>
        <dbReference type="ARBA" id="ARBA00008903"/>
    </source>
</evidence>
<accession>A0A0F7RT08</accession>
<reference evidence="2" key="3">
    <citation type="submission" date="2014-06" db="EMBL/GenBank/DDBJ databases">
        <authorList>
            <person name="Berkman J.Paul."/>
        </authorList>
    </citation>
    <scope>NUCLEOTIDE SEQUENCE [LARGE SCALE GENOMIC DNA]</scope>
</reference>
<dbReference type="Pfam" id="PF02423">
    <property type="entry name" value="OCD_Mu_crystall"/>
    <property type="match status" value="1"/>
</dbReference>
<protein>
    <recommendedName>
        <fullName evidence="5">Ornithine cyclodeaminase</fullName>
    </recommendedName>
</protein>
<evidence type="ECO:0000313" key="3">
    <source>
        <dbReference type="EMBL" id="CDU25146.1"/>
    </source>
</evidence>
<evidence type="ECO:0000313" key="2">
    <source>
        <dbReference type="EMBL" id="CDR99450.1"/>
    </source>
</evidence>
<dbReference type="OrthoDB" id="41492at2759"/>
<sequence>MRIISDAQVRTTILPRITLSSLLHSQAVALQSLQPTSSTPSPHTTAQCPPRLSLHTPNHTQLFMPARTNTPDSVVKIVSVPTSTSNVASGIPGVNLLFDDSTGKPSHVVGSTYLTALRTAAGSLASSIIALGGVRERVKSVVVFGDGAQAVFHVWLHLRYFTSLQSVVVVVGSHKSLSTQEVDEKRRNFSARLDDLCSTGQYTINCISGQDRNAVKTALKEASLVFTCTPSNTPLLDHSDLPINKPQHICAVGSYTPSMCELPASLIRSTSLITGALTVDSIESCAKEAGCLLQALPPTDVHTRCIELAKLLPTPQSSDGGVKGYLQLVERQAVEYGSGREEEGGMVTVFKSVGVGVQDVEITKLVVSLADDVGTHVAF</sequence>
<dbReference type="PANTHER" id="PTHR13812:SF19">
    <property type="entry name" value="KETIMINE REDUCTASE MU-CRYSTALLIN"/>
    <property type="match status" value="1"/>
</dbReference>
<dbReference type="InterPro" id="IPR003462">
    <property type="entry name" value="ODC_Mu_crystall"/>
</dbReference>
<dbReference type="Proteomes" id="UP000242770">
    <property type="component" value="Unassembled WGS sequence"/>
</dbReference>
<name>A0A0F7RT08_9BASI</name>
<reference evidence="3" key="1">
    <citation type="submission" date="2014-06" db="EMBL/GenBank/DDBJ databases">
        <authorList>
            <person name="Ju J."/>
            <person name="Zhang J."/>
        </authorList>
    </citation>
    <scope>NUCLEOTIDE SEQUENCE</scope>
    <source>
        <strain evidence="3">SscI8</strain>
    </source>
</reference>
<dbReference type="STRING" id="49012.A0A0F7RT08"/>
<dbReference type="GO" id="GO:0005737">
    <property type="term" value="C:cytoplasm"/>
    <property type="evidence" value="ECO:0007669"/>
    <property type="project" value="TreeGrafter"/>
</dbReference>
<dbReference type="InterPro" id="IPR023401">
    <property type="entry name" value="ODC_N"/>
</dbReference>
<evidence type="ECO:0000313" key="4">
    <source>
        <dbReference type="Proteomes" id="UP000242770"/>
    </source>
</evidence>
<dbReference type="SUPFAM" id="SSF51735">
    <property type="entry name" value="NAD(P)-binding Rossmann-fold domains"/>
    <property type="match status" value="1"/>
</dbReference>
<dbReference type="AlphaFoldDB" id="A0A0F7RT08"/>
<dbReference type="Gene3D" id="3.40.50.720">
    <property type="entry name" value="NAD(P)-binding Rossmann-like Domain"/>
    <property type="match status" value="1"/>
</dbReference>
<dbReference type="EMBL" id="CCFA01001059">
    <property type="protein sequence ID" value="CDR99450.1"/>
    <property type="molecule type" value="Genomic_DNA"/>
</dbReference>
<dbReference type="PANTHER" id="PTHR13812">
    <property type="entry name" value="KETIMINE REDUCTASE MU-CRYSTALLIN"/>
    <property type="match status" value="1"/>
</dbReference>
<dbReference type="EMBL" id="LK056683">
    <property type="protein sequence ID" value="CDU25146.1"/>
    <property type="molecule type" value="Genomic_DNA"/>
</dbReference>
<dbReference type="Gene3D" id="3.30.1780.10">
    <property type="entry name" value="ornithine cyclodeaminase, domain 1"/>
    <property type="match status" value="1"/>
</dbReference>